<keyword evidence="3" id="KW-1185">Reference proteome</keyword>
<dbReference type="EMBL" id="RDQH01000341">
    <property type="protein sequence ID" value="RXH74736.1"/>
    <property type="molecule type" value="Genomic_DNA"/>
</dbReference>
<feature type="compositionally biased region" description="Low complexity" evidence="1">
    <location>
        <begin position="89"/>
        <end position="109"/>
    </location>
</feature>
<protein>
    <submittedName>
        <fullName evidence="2">Uncharacterized protein</fullName>
    </submittedName>
</protein>
<proteinExistence type="predicted"/>
<dbReference type="InterPro" id="IPR004158">
    <property type="entry name" value="DUF247_pln"/>
</dbReference>
<dbReference type="AlphaFoldDB" id="A0A498HTG7"/>
<organism evidence="2 3">
    <name type="scientific">Malus domestica</name>
    <name type="common">Apple</name>
    <name type="synonym">Pyrus malus</name>
    <dbReference type="NCBI Taxonomy" id="3750"/>
    <lineage>
        <taxon>Eukaryota</taxon>
        <taxon>Viridiplantae</taxon>
        <taxon>Streptophyta</taxon>
        <taxon>Embryophyta</taxon>
        <taxon>Tracheophyta</taxon>
        <taxon>Spermatophyta</taxon>
        <taxon>Magnoliopsida</taxon>
        <taxon>eudicotyledons</taxon>
        <taxon>Gunneridae</taxon>
        <taxon>Pentapetalae</taxon>
        <taxon>rosids</taxon>
        <taxon>fabids</taxon>
        <taxon>Rosales</taxon>
        <taxon>Rosaceae</taxon>
        <taxon>Amygdaloideae</taxon>
        <taxon>Maleae</taxon>
        <taxon>Malus</taxon>
    </lineage>
</organism>
<dbReference type="Proteomes" id="UP000290289">
    <property type="component" value="Chromosome 15"/>
</dbReference>
<comment type="caution">
    <text evidence="2">The sequence shown here is derived from an EMBL/GenBank/DDBJ whole genome shotgun (WGS) entry which is preliminary data.</text>
</comment>
<reference evidence="2 3" key="1">
    <citation type="submission" date="2018-10" db="EMBL/GenBank/DDBJ databases">
        <title>A high-quality apple genome assembly.</title>
        <authorList>
            <person name="Hu J."/>
        </authorList>
    </citation>
    <scope>NUCLEOTIDE SEQUENCE [LARGE SCALE GENOMIC DNA]</scope>
    <source>
        <strain evidence="3">cv. HFTH1</strain>
        <tissue evidence="2">Young leaf</tissue>
    </source>
</reference>
<dbReference type="Pfam" id="PF03140">
    <property type="entry name" value="DUF247"/>
    <property type="match status" value="1"/>
</dbReference>
<dbReference type="PANTHER" id="PTHR31170">
    <property type="entry name" value="BNAC04G53230D PROTEIN"/>
    <property type="match status" value="1"/>
</dbReference>
<evidence type="ECO:0000313" key="3">
    <source>
        <dbReference type="Proteomes" id="UP000290289"/>
    </source>
</evidence>
<dbReference type="PANTHER" id="PTHR31170:SF17">
    <property type="match status" value="1"/>
</dbReference>
<evidence type="ECO:0000313" key="2">
    <source>
        <dbReference type="EMBL" id="RXH74736.1"/>
    </source>
</evidence>
<evidence type="ECO:0000256" key="1">
    <source>
        <dbReference type="SAM" id="MobiDB-lite"/>
    </source>
</evidence>
<name>A0A498HTG7_MALDO</name>
<accession>A0A498HTG7</accession>
<sequence>MRKAYDPAELAEARWTNEPCFEQKIMSVFSVPLGKESNTNSNRRMCWINAVYNHNHCSCKDTAHLVLNTYCSKSSLVLLKRRRLSGGEAAMASSSSSSAGRGISPSQSSLQAKERACNGELHQTRSSSKGEWRRRTGGSTTQTVSWVLLRFLGCASGVYNKLLTNGSSKFVHKEERVRKEFKVAENNVNVRSLSENRSEVELIASSIRGKLHQQPLFPACSCILRVPSVLRRHNKNAFVPTLVSIGPFHHGKENMQLMQEIKLWYLHCLLECFVEAFRSMEQHCRSCYGENLIRVEKNLWKYIYAEAHLIGVMIGEAMLALG</sequence>
<gene>
    <name evidence="2" type="ORF">DVH24_029457</name>
</gene>
<feature type="region of interest" description="Disordered" evidence="1">
    <location>
        <begin position="89"/>
        <end position="137"/>
    </location>
</feature>